<evidence type="ECO:0000256" key="5">
    <source>
        <dbReference type="ARBA" id="ARBA00022777"/>
    </source>
</evidence>
<dbReference type="Pfam" id="PF00512">
    <property type="entry name" value="HisKA"/>
    <property type="match status" value="1"/>
</dbReference>
<dbReference type="PRINTS" id="PR00344">
    <property type="entry name" value="BCTRLSENSOR"/>
</dbReference>
<dbReference type="Gene3D" id="1.10.287.130">
    <property type="match status" value="1"/>
</dbReference>
<dbReference type="CDD" id="cd00082">
    <property type="entry name" value="HisKA"/>
    <property type="match status" value="1"/>
</dbReference>
<dbReference type="EMBL" id="DRNF01000071">
    <property type="protein sequence ID" value="HHJ80194.1"/>
    <property type="molecule type" value="Genomic_DNA"/>
</dbReference>
<feature type="transmembrane region" description="Helical" evidence="7">
    <location>
        <begin position="177"/>
        <end position="196"/>
    </location>
</feature>
<dbReference type="Pfam" id="PF05226">
    <property type="entry name" value="CHASE2"/>
    <property type="match status" value="1"/>
</dbReference>
<protein>
    <recommendedName>
        <fullName evidence="2">histidine kinase</fullName>
        <ecNumber evidence="2">2.7.13.3</ecNumber>
    </recommendedName>
</protein>
<dbReference type="Pfam" id="PF02518">
    <property type="entry name" value="HATPase_c"/>
    <property type="match status" value="1"/>
</dbReference>
<feature type="non-terminal residue" evidence="9">
    <location>
        <position position="1"/>
    </location>
</feature>
<dbReference type="PROSITE" id="PS50109">
    <property type="entry name" value="HIS_KIN"/>
    <property type="match status" value="1"/>
</dbReference>
<dbReference type="InterPro" id="IPR000014">
    <property type="entry name" value="PAS"/>
</dbReference>
<dbReference type="GO" id="GO:0000155">
    <property type="term" value="F:phosphorelay sensor kinase activity"/>
    <property type="evidence" value="ECO:0007669"/>
    <property type="project" value="InterPro"/>
</dbReference>
<dbReference type="InterPro" id="IPR036097">
    <property type="entry name" value="HisK_dim/P_sf"/>
</dbReference>
<dbReference type="SMART" id="SM00388">
    <property type="entry name" value="HisKA"/>
    <property type="match status" value="1"/>
</dbReference>
<gene>
    <name evidence="9" type="ORF">ENJ65_01020</name>
</gene>
<comment type="catalytic activity">
    <reaction evidence="1">
        <text>ATP + protein L-histidine = ADP + protein N-phospho-L-histidine.</text>
        <dbReference type="EC" id="2.7.13.3"/>
    </reaction>
</comment>
<dbReference type="InterPro" id="IPR005467">
    <property type="entry name" value="His_kinase_dom"/>
</dbReference>
<proteinExistence type="predicted"/>
<dbReference type="InterPro" id="IPR003594">
    <property type="entry name" value="HATPase_dom"/>
</dbReference>
<evidence type="ECO:0000256" key="6">
    <source>
        <dbReference type="ARBA" id="ARBA00023012"/>
    </source>
</evidence>
<organism evidence="9">
    <name type="scientific">Candidatus Tenderia electrophaga</name>
    <dbReference type="NCBI Taxonomy" id="1748243"/>
    <lineage>
        <taxon>Bacteria</taxon>
        <taxon>Pseudomonadati</taxon>
        <taxon>Pseudomonadota</taxon>
        <taxon>Gammaproteobacteria</taxon>
        <taxon>Candidatus Tenderiales</taxon>
        <taxon>Candidatus Tenderiaceae</taxon>
        <taxon>Candidatus Tenderia</taxon>
    </lineage>
</organism>
<dbReference type="CDD" id="cd00130">
    <property type="entry name" value="PAS"/>
    <property type="match status" value="1"/>
</dbReference>
<dbReference type="Gene3D" id="3.30.565.10">
    <property type="entry name" value="Histidine kinase-like ATPase, C-terminal domain"/>
    <property type="match status" value="1"/>
</dbReference>
<evidence type="ECO:0000256" key="3">
    <source>
        <dbReference type="ARBA" id="ARBA00022553"/>
    </source>
</evidence>
<dbReference type="GO" id="GO:0004721">
    <property type="term" value="F:phosphoprotein phosphatase activity"/>
    <property type="evidence" value="ECO:0007669"/>
    <property type="project" value="TreeGrafter"/>
</dbReference>
<dbReference type="PANTHER" id="PTHR45453">
    <property type="entry name" value="PHOSPHATE REGULON SENSOR PROTEIN PHOR"/>
    <property type="match status" value="1"/>
</dbReference>
<dbReference type="PANTHER" id="PTHR45453:SF1">
    <property type="entry name" value="PHOSPHATE REGULON SENSOR PROTEIN PHOR"/>
    <property type="match status" value="1"/>
</dbReference>
<evidence type="ECO:0000256" key="2">
    <source>
        <dbReference type="ARBA" id="ARBA00012438"/>
    </source>
</evidence>
<comment type="caution">
    <text evidence="9">The sequence shown here is derived from an EMBL/GenBank/DDBJ whole genome shotgun (WGS) entry which is preliminary data.</text>
</comment>
<reference evidence="9" key="1">
    <citation type="journal article" date="2020" name="mSystems">
        <title>Genome- and Community-Level Interaction Insights into Carbon Utilization and Element Cycling Functions of Hydrothermarchaeota in Hydrothermal Sediment.</title>
        <authorList>
            <person name="Zhou Z."/>
            <person name="Liu Y."/>
            <person name="Xu W."/>
            <person name="Pan J."/>
            <person name="Luo Z.H."/>
            <person name="Li M."/>
        </authorList>
    </citation>
    <scope>NUCLEOTIDE SEQUENCE [LARGE SCALE GENOMIC DNA]</scope>
    <source>
        <strain evidence="9">HyVt-505</strain>
    </source>
</reference>
<keyword evidence="7" id="KW-1133">Transmembrane helix</keyword>
<evidence type="ECO:0000256" key="4">
    <source>
        <dbReference type="ARBA" id="ARBA00022679"/>
    </source>
</evidence>
<dbReference type="PIRSF" id="PIRSF037347">
    <property type="entry name" value="STHK_CHASE2_PAS_prd"/>
    <property type="match status" value="1"/>
</dbReference>
<evidence type="ECO:0000256" key="7">
    <source>
        <dbReference type="SAM" id="Phobius"/>
    </source>
</evidence>
<dbReference type="InterPro" id="IPR003661">
    <property type="entry name" value="HisK_dim/P_dom"/>
</dbReference>
<keyword evidence="4" id="KW-0808">Transferase</keyword>
<dbReference type="InterPro" id="IPR004358">
    <property type="entry name" value="Sig_transdc_His_kin-like_C"/>
</dbReference>
<dbReference type="InterPro" id="IPR007890">
    <property type="entry name" value="CHASE2"/>
</dbReference>
<dbReference type="GO" id="GO:0005886">
    <property type="term" value="C:plasma membrane"/>
    <property type="evidence" value="ECO:0007669"/>
    <property type="project" value="TreeGrafter"/>
</dbReference>
<feature type="domain" description="Histidine kinase" evidence="8">
    <location>
        <begin position="496"/>
        <end position="711"/>
    </location>
</feature>
<keyword evidence="7" id="KW-0472">Membrane</keyword>
<dbReference type="InterPro" id="IPR036890">
    <property type="entry name" value="HATPase_C_sf"/>
</dbReference>
<evidence type="ECO:0000313" key="9">
    <source>
        <dbReference type="EMBL" id="HHJ80194.1"/>
    </source>
</evidence>
<dbReference type="Gene3D" id="3.30.450.20">
    <property type="entry name" value="PAS domain"/>
    <property type="match status" value="1"/>
</dbReference>
<dbReference type="SMART" id="SM00387">
    <property type="entry name" value="HATPase_c"/>
    <property type="match status" value="1"/>
</dbReference>
<evidence type="ECO:0000256" key="1">
    <source>
        <dbReference type="ARBA" id="ARBA00000085"/>
    </source>
</evidence>
<keyword evidence="6" id="KW-0902">Two-component regulatory system</keyword>
<dbReference type="InterPro" id="IPR017181">
    <property type="entry name" value="Sig_transdc_His_kin_CHASE2"/>
</dbReference>
<dbReference type="GO" id="GO:0016036">
    <property type="term" value="P:cellular response to phosphate starvation"/>
    <property type="evidence" value="ECO:0007669"/>
    <property type="project" value="TreeGrafter"/>
</dbReference>
<dbReference type="SUPFAM" id="SSF55874">
    <property type="entry name" value="ATPase domain of HSP90 chaperone/DNA topoisomerase II/histidine kinase"/>
    <property type="match status" value="1"/>
</dbReference>
<name>A0A832J5P1_9GAMM</name>
<dbReference type="CDD" id="cd00075">
    <property type="entry name" value="HATPase"/>
    <property type="match status" value="1"/>
</dbReference>
<dbReference type="SMART" id="SM01080">
    <property type="entry name" value="CHASE2"/>
    <property type="match status" value="1"/>
</dbReference>
<dbReference type="FunFam" id="3.30.565.10:FF:000006">
    <property type="entry name" value="Sensor histidine kinase WalK"/>
    <property type="match status" value="1"/>
</dbReference>
<keyword evidence="5" id="KW-0418">Kinase</keyword>
<dbReference type="SUPFAM" id="SSF47384">
    <property type="entry name" value="Homodimeric domain of signal transducing histidine kinase"/>
    <property type="match status" value="1"/>
</dbReference>
<dbReference type="InterPro" id="IPR050351">
    <property type="entry name" value="BphY/WalK/GraS-like"/>
</dbReference>
<keyword evidence="3" id="KW-0597">Phosphoprotein</keyword>
<keyword evidence="7" id="KW-0812">Transmembrane</keyword>
<evidence type="ECO:0000259" key="8">
    <source>
        <dbReference type="PROSITE" id="PS50109"/>
    </source>
</evidence>
<dbReference type="EC" id="2.7.13.3" evidence="2"/>
<dbReference type="AlphaFoldDB" id="A0A832J5P1"/>
<accession>A0A832J5P1</accession>
<sequence>LGHAHVELDVDGLARSVYLKEGLANAYWPHLSVALLNMLDADKQPLPGERAPDDGIINSLYYLKRDYHVMTPYAGPPGHFKYISYAKVLRDPDVRASLRDKIIFVGATATGLGDLLPTPVSAFSQPMPGVEVNANIFDALRQGLIIEALEPTTRYILSALIVLLPVFLFPRLSPRSALFMSVALILGTLAFSLIALISLQRWFPPAAPLLALTLAYPLWSWRRLEQASRFLNQELTRLHQEPALLSPRSEDLAPGMQFISTLIPVLAWRLYQNSKTTVAEWQQSPQPTSTFTQQTIIDLTPYQRPGWLLAITLAEPRAPSKQETSLLLELVNTYLPQESVTPDSSLEIFETRILQVQETSKRIRAMRRFMDDSLNQMADGVIVINNLGQINFINAKAISHLGLDNTTDQLRHQYISALLNNIELEGPQAWPQVLQQTLLEATSQQLNSRSSTGHDLLIQLSPLALERHQISGLIINLSDISYLRNAERQRAETFSFLSHDLRSPLASLLALVQITKLDDEAMDKAEIIDWVEVYSNRTLNLANDFLDLSQVEHSVDLNFEPLDLCIIAANAVDSVWHQSSIKHIQVNDLSPDSPVYINGSAKFMERALINLLSNAIKYSPENASVEVTIQQQGGRLRCCINDTGLGIPEQDLAKIFDRYFRVNTADRANIQGSGLGLAFVKTVIEKHGGEMHVESEVGKGSRFCFELASYENRNMTAD</sequence>
<dbReference type="Proteomes" id="UP000885832">
    <property type="component" value="Unassembled WGS sequence"/>
</dbReference>
<feature type="transmembrane region" description="Helical" evidence="7">
    <location>
        <begin position="152"/>
        <end position="170"/>
    </location>
</feature>